<dbReference type="GO" id="GO:0005737">
    <property type="term" value="C:cytoplasm"/>
    <property type="evidence" value="ECO:0007669"/>
    <property type="project" value="TreeGrafter"/>
</dbReference>
<dbReference type="OMA" id="VHYIHNS"/>
<evidence type="ECO:0000313" key="2">
    <source>
        <dbReference type="EMBL" id="KIV92665.1"/>
    </source>
</evidence>
<feature type="domain" description="NAD-dependent epimerase/dehydratase" evidence="1">
    <location>
        <begin position="154"/>
        <end position="238"/>
    </location>
</feature>
<name>A0A0D1WTW5_EXOME</name>
<organism evidence="2 3">
    <name type="scientific">Exophiala mesophila</name>
    <name type="common">Black yeast-like fungus</name>
    <dbReference type="NCBI Taxonomy" id="212818"/>
    <lineage>
        <taxon>Eukaryota</taxon>
        <taxon>Fungi</taxon>
        <taxon>Dikarya</taxon>
        <taxon>Ascomycota</taxon>
        <taxon>Pezizomycotina</taxon>
        <taxon>Eurotiomycetes</taxon>
        <taxon>Chaetothyriomycetidae</taxon>
        <taxon>Chaetothyriales</taxon>
        <taxon>Herpotrichiellaceae</taxon>
        <taxon>Exophiala</taxon>
    </lineage>
</organism>
<dbReference type="Pfam" id="PF01370">
    <property type="entry name" value="Epimerase"/>
    <property type="match status" value="1"/>
</dbReference>
<dbReference type="OrthoDB" id="10262413at2759"/>
<gene>
    <name evidence="2" type="ORF">PV10_03938</name>
</gene>
<dbReference type="HOGENOM" id="CLU_007383_12_0_1"/>
<dbReference type="GO" id="GO:0004029">
    <property type="term" value="F:aldehyde dehydrogenase (NAD+) activity"/>
    <property type="evidence" value="ECO:0007669"/>
    <property type="project" value="TreeGrafter"/>
</dbReference>
<sequence length="352" mass="38628">MPKTKILLTGATGYIGGSVLAALVKSSNGMLENTEITCVIRNSKLAGSLTGVGVKVAMFNGLDETDVLAELASEHDIVIQAASGFHTLSARALVLGLAQRKRKTGKDVYYIHTTGTSNVGDRPITKKYIENAYPLSDKDDIFTYIKQRDEQVPYAQRTSDIVSIELGLEYGVKTYHIMSPSIYGIDSSPLHEFCHVPVMIRAALKLGQVPIVGDGSGIWDHVHVKDVASLYELIVDRILKGQPVPYGKDGIFFVENGQHTWRQIAQRVADAGVALGAISSSELKSLSLDEAKDFYGQGWALLAEIGWASNSWTRSDKARELGWKPQKTEKNWEDHFVEDWEAILESNGASMD</sequence>
<dbReference type="RefSeq" id="XP_016224239.1">
    <property type="nucleotide sequence ID" value="XM_016368451.1"/>
</dbReference>
<dbReference type="InterPro" id="IPR036291">
    <property type="entry name" value="NAD(P)-bd_dom_sf"/>
</dbReference>
<dbReference type="GeneID" id="27321783"/>
<dbReference type="EMBL" id="KN847522">
    <property type="protein sequence ID" value="KIV92665.1"/>
    <property type="molecule type" value="Genomic_DNA"/>
</dbReference>
<protein>
    <recommendedName>
        <fullName evidence="1">NAD-dependent epimerase/dehydratase domain-containing protein</fullName>
    </recommendedName>
</protein>
<keyword evidence="3" id="KW-1185">Reference proteome</keyword>
<dbReference type="InterPro" id="IPR051783">
    <property type="entry name" value="NAD(P)-dependent_oxidoreduct"/>
</dbReference>
<dbReference type="AlphaFoldDB" id="A0A0D1WTW5"/>
<dbReference type="SUPFAM" id="SSF51735">
    <property type="entry name" value="NAD(P)-binding Rossmann-fold domains"/>
    <property type="match status" value="1"/>
</dbReference>
<dbReference type="PANTHER" id="PTHR48079:SF6">
    <property type="entry name" value="NAD(P)-BINDING DOMAIN-CONTAINING PROTEIN-RELATED"/>
    <property type="match status" value="1"/>
</dbReference>
<accession>A0A0D1WTW5</accession>
<evidence type="ECO:0000313" key="3">
    <source>
        <dbReference type="Proteomes" id="UP000054302"/>
    </source>
</evidence>
<dbReference type="PANTHER" id="PTHR48079">
    <property type="entry name" value="PROTEIN YEEZ"/>
    <property type="match status" value="1"/>
</dbReference>
<dbReference type="Proteomes" id="UP000054302">
    <property type="component" value="Unassembled WGS sequence"/>
</dbReference>
<dbReference type="InterPro" id="IPR001509">
    <property type="entry name" value="Epimerase_deHydtase"/>
</dbReference>
<evidence type="ECO:0000259" key="1">
    <source>
        <dbReference type="Pfam" id="PF01370"/>
    </source>
</evidence>
<reference evidence="2 3" key="1">
    <citation type="submission" date="2015-01" db="EMBL/GenBank/DDBJ databases">
        <title>The Genome Sequence of Exophiala mesophila CBS40295.</title>
        <authorList>
            <consortium name="The Broad Institute Genomics Platform"/>
            <person name="Cuomo C."/>
            <person name="de Hoog S."/>
            <person name="Gorbushina A."/>
            <person name="Stielow B."/>
            <person name="Teixiera M."/>
            <person name="Abouelleil A."/>
            <person name="Chapman S.B."/>
            <person name="Priest M."/>
            <person name="Young S.K."/>
            <person name="Wortman J."/>
            <person name="Nusbaum C."/>
            <person name="Birren B."/>
        </authorList>
    </citation>
    <scope>NUCLEOTIDE SEQUENCE [LARGE SCALE GENOMIC DNA]</scope>
    <source>
        <strain evidence="2 3">CBS 40295</strain>
    </source>
</reference>
<proteinExistence type="predicted"/>
<dbReference type="STRING" id="212818.A0A0D1WTW5"/>
<dbReference type="Gene3D" id="3.40.50.720">
    <property type="entry name" value="NAD(P)-binding Rossmann-like Domain"/>
    <property type="match status" value="1"/>
</dbReference>
<dbReference type="VEuPathDB" id="FungiDB:PV10_03938"/>